<feature type="region of interest" description="Disordered" evidence="1">
    <location>
        <begin position="210"/>
        <end position="236"/>
    </location>
</feature>
<protein>
    <submittedName>
        <fullName evidence="2">Uncharacterized protein</fullName>
    </submittedName>
</protein>
<feature type="region of interest" description="Disordered" evidence="1">
    <location>
        <begin position="128"/>
        <end position="149"/>
    </location>
</feature>
<evidence type="ECO:0000256" key="1">
    <source>
        <dbReference type="SAM" id="MobiDB-lite"/>
    </source>
</evidence>
<gene>
    <name evidence="2" type="ORF">BDK51DRAFT_40835</name>
</gene>
<accession>A0A4P9VVI9</accession>
<dbReference type="Proteomes" id="UP000269721">
    <property type="component" value="Unassembled WGS sequence"/>
</dbReference>
<dbReference type="AlphaFoldDB" id="A0A4P9VVI9"/>
<name>A0A4P9VVI9_9FUNG</name>
<feature type="compositionally biased region" description="Low complexity" evidence="1">
    <location>
        <begin position="128"/>
        <end position="140"/>
    </location>
</feature>
<evidence type="ECO:0000313" key="2">
    <source>
        <dbReference type="EMBL" id="RKO83669.1"/>
    </source>
</evidence>
<organism evidence="2 3">
    <name type="scientific">Blyttiomyces helicus</name>
    <dbReference type="NCBI Taxonomy" id="388810"/>
    <lineage>
        <taxon>Eukaryota</taxon>
        <taxon>Fungi</taxon>
        <taxon>Fungi incertae sedis</taxon>
        <taxon>Chytridiomycota</taxon>
        <taxon>Chytridiomycota incertae sedis</taxon>
        <taxon>Chytridiomycetes</taxon>
        <taxon>Chytridiomycetes incertae sedis</taxon>
        <taxon>Blyttiomyces</taxon>
    </lineage>
</organism>
<evidence type="ECO:0000313" key="3">
    <source>
        <dbReference type="Proteomes" id="UP000269721"/>
    </source>
</evidence>
<dbReference type="EMBL" id="ML000969">
    <property type="protein sequence ID" value="RKO83669.1"/>
    <property type="molecule type" value="Genomic_DNA"/>
</dbReference>
<reference evidence="3" key="1">
    <citation type="journal article" date="2018" name="Nat. Microbiol.">
        <title>Leveraging single-cell genomics to expand the fungal tree of life.</title>
        <authorList>
            <person name="Ahrendt S.R."/>
            <person name="Quandt C.A."/>
            <person name="Ciobanu D."/>
            <person name="Clum A."/>
            <person name="Salamov A."/>
            <person name="Andreopoulos B."/>
            <person name="Cheng J.F."/>
            <person name="Woyke T."/>
            <person name="Pelin A."/>
            <person name="Henrissat B."/>
            <person name="Reynolds N.K."/>
            <person name="Benny G.L."/>
            <person name="Smith M.E."/>
            <person name="James T.Y."/>
            <person name="Grigoriev I.V."/>
        </authorList>
    </citation>
    <scope>NUCLEOTIDE SEQUENCE [LARGE SCALE GENOMIC DNA]</scope>
</reference>
<proteinExistence type="predicted"/>
<keyword evidence="3" id="KW-1185">Reference proteome</keyword>
<sequence length="236" mass="25217">MAFILTDVMDFIDFICTCCGSKPISIGYYVLPFSRTRRYADSGLGMHRKRETDDGGNMDGGAVVETAGSGEEAEIPNTDEDSDAEIPSDALTAALLAVKLAFESGDFDDDIDDDASVPDLYELATTLKTPTSSSSTQASTGPLSAQPTSPELPALFIKIDKTWSRAVGFTAECIVAVAGRVAPSRGLRVVPARAESAPLPTCVLATKMVGESGEEEKEEEDKGKKRVRPLRAWSAW</sequence>